<evidence type="ECO:0000313" key="2">
    <source>
        <dbReference type="EMBL" id="MPM94427.1"/>
    </source>
</evidence>
<feature type="region of interest" description="Disordered" evidence="1">
    <location>
        <begin position="109"/>
        <end position="131"/>
    </location>
</feature>
<dbReference type="AlphaFoldDB" id="A0A645DYH4"/>
<name>A0A645DYH4_9ZZZZ</name>
<sequence length="170" mass="18050">MFQHTDPLAEQVERRHQIEGGTFQVGGRHDGEDGLAAPGRQRGDAAEQPGAPGGERGVLVRARNQFDGERQVFDGGERAGAVFNLHARLLKCEDGGSVVTGAGAEVSGPAVVPKQPGRLPGQRPALRAGERQRAGFKCENRFFHRRGGRKAPTAPANRNASPAKAIAIHP</sequence>
<organism evidence="2">
    <name type="scientific">bioreactor metagenome</name>
    <dbReference type="NCBI Taxonomy" id="1076179"/>
    <lineage>
        <taxon>unclassified sequences</taxon>
        <taxon>metagenomes</taxon>
        <taxon>ecological metagenomes</taxon>
    </lineage>
</organism>
<feature type="region of interest" description="Disordered" evidence="1">
    <location>
        <begin position="18"/>
        <end position="57"/>
    </location>
</feature>
<gene>
    <name evidence="2" type="ORF">SDC9_141573</name>
</gene>
<reference evidence="2" key="1">
    <citation type="submission" date="2019-08" db="EMBL/GenBank/DDBJ databases">
        <authorList>
            <person name="Kucharzyk K."/>
            <person name="Murdoch R.W."/>
            <person name="Higgins S."/>
            <person name="Loffler F."/>
        </authorList>
    </citation>
    <scope>NUCLEOTIDE SEQUENCE</scope>
</reference>
<comment type="caution">
    <text evidence="2">The sequence shown here is derived from an EMBL/GenBank/DDBJ whole genome shotgun (WGS) entry which is preliminary data.</text>
</comment>
<proteinExistence type="predicted"/>
<protein>
    <submittedName>
        <fullName evidence="2">Uncharacterized protein</fullName>
    </submittedName>
</protein>
<evidence type="ECO:0000256" key="1">
    <source>
        <dbReference type="SAM" id="MobiDB-lite"/>
    </source>
</evidence>
<dbReference type="EMBL" id="VSSQ01041064">
    <property type="protein sequence ID" value="MPM94427.1"/>
    <property type="molecule type" value="Genomic_DNA"/>
</dbReference>
<feature type="region of interest" description="Disordered" evidence="1">
    <location>
        <begin position="144"/>
        <end position="170"/>
    </location>
</feature>
<accession>A0A645DYH4</accession>